<dbReference type="Proteomes" id="UP000319502">
    <property type="component" value="Unassembled WGS sequence"/>
</dbReference>
<comment type="caution">
    <text evidence="1">The sequence shown here is derived from an EMBL/GenBank/DDBJ whole genome shotgun (WGS) entry which is preliminary data.</text>
</comment>
<proteinExistence type="predicted"/>
<sequence length="86" mass="8822">MITATPPPELQHATLTATAHGGLTATTRDGKPAALAVIDSDGNIIETGPQIGLAIWLLTAKAYGNFMAGKGYIKEHAGPIDKARAA</sequence>
<dbReference type="AlphaFoldDB" id="A0A557QLN8"/>
<dbReference type="EMBL" id="VMNK01000014">
    <property type="protein sequence ID" value="TVO53822.1"/>
    <property type="molecule type" value="Genomic_DNA"/>
</dbReference>
<evidence type="ECO:0000313" key="2">
    <source>
        <dbReference type="Proteomes" id="UP000319502"/>
    </source>
</evidence>
<reference evidence="1 2" key="1">
    <citation type="submission" date="2019-07" db="EMBL/GenBank/DDBJ databases">
        <title>The pathways for chlorine oxyanion respiration interact through the shared metabolite chlorate.</title>
        <authorList>
            <person name="Barnum T.P."/>
            <person name="Cheng Y."/>
            <person name="Hill K.A."/>
            <person name="Lucas L.N."/>
            <person name="Carlson H.K."/>
            <person name="Coates J.D."/>
        </authorList>
    </citation>
    <scope>NUCLEOTIDE SEQUENCE [LARGE SCALE GENOMIC DNA]</scope>
    <source>
        <strain evidence="1 2">SFB-3</strain>
    </source>
</reference>
<dbReference type="RefSeq" id="WP_144310112.1">
    <property type="nucleotide sequence ID" value="NZ_VMNK01000014.1"/>
</dbReference>
<dbReference type="OrthoDB" id="6904624at2"/>
<gene>
    <name evidence="1" type="ORF">FHP91_13575</name>
</gene>
<accession>A0A557QLN8</accession>
<keyword evidence="2" id="KW-1185">Reference proteome</keyword>
<protein>
    <submittedName>
        <fullName evidence="1">Uncharacterized protein</fullName>
    </submittedName>
</protein>
<organism evidence="1 2">
    <name type="scientific">Denitromonas halophila</name>
    <dbReference type="NCBI Taxonomy" id="1629404"/>
    <lineage>
        <taxon>Bacteria</taxon>
        <taxon>Pseudomonadati</taxon>
        <taxon>Pseudomonadota</taxon>
        <taxon>Betaproteobacteria</taxon>
        <taxon>Rhodocyclales</taxon>
        <taxon>Zoogloeaceae</taxon>
        <taxon>Denitromonas</taxon>
    </lineage>
</organism>
<evidence type="ECO:0000313" key="1">
    <source>
        <dbReference type="EMBL" id="TVO53822.1"/>
    </source>
</evidence>
<name>A0A557QLN8_9RHOO</name>